<feature type="region of interest" description="Disordered" evidence="1">
    <location>
        <begin position="35"/>
        <end position="81"/>
    </location>
</feature>
<feature type="non-terminal residue" evidence="2">
    <location>
        <position position="81"/>
    </location>
</feature>
<organism evidence="2 3">
    <name type="scientific">Lunasporangiospora selenospora</name>
    <dbReference type="NCBI Taxonomy" id="979761"/>
    <lineage>
        <taxon>Eukaryota</taxon>
        <taxon>Fungi</taxon>
        <taxon>Fungi incertae sedis</taxon>
        <taxon>Mucoromycota</taxon>
        <taxon>Mortierellomycotina</taxon>
        <taxon>Mortierellomycetes</taxon>
        <taxon>Mortierellales</taxon>
        <taxon>Mortierellaceae</taxon>
        <taxon>Lunasporangiospora</taxon>
    </lineage>
</organism>
<name>A0A9P6F2K4_9FUNG</name>
<reference evidence="2" key="1">
    <citation type="journal article" date="2020" name="Fungal Divers.">
        <title>Resolving the Mortierellaceae phylogeny through synthesis of multi-gene phylogenetics and phylogenomics.</title>
        <authorList>
            <person name="Vandepol N."/>
            <person name="Liber J."/>
            <person name="Desiro A."/>
            <person name="Na H."/>
            <person name="Kennedy M."/>
            <person name="Barry K."/>
            <person name="Grigoriev I.V."/>
            <person name="Miller A.N."/>
            <person name="O'Donnell K."/>
            <person name="Stajich J.E."/>
            <person name="Bonito G."/>
        </authorList>
    </citation>
    <scope>NUCLEOTIDE SEQUENCE</scope>
    <source>
        <strain evidence="2">KOD1015</strain>
    </source>
</reference>
<protein>
    <submittedName>
        <fullName evidence="2">Uncharacterized protein</fullName>
    </submittedName>
</protein>
<evidence type="ECO:0000256" key="1">
    <source>
        <dbReference type="SAM" id="MobiDB-lite"/>
    </source>
</evidence>
<comment type="caution">
    <text evidence="2">The sequence shown here is derived from an EMBL/GenBank/DDBJ whole genome shotgun (WGS) entry which is preliminary data.</text>
</comment>
<sequence>MFYPQGDFLLERKREVANMSGPGMLPMASMSSSVFATTTGAGQPAPFGTVENPEGDSEDDEDDDDDDDENDDENDSRDFDA</sequence>
<proteinExistence type="predicted"/>
<evidence type="ECO:0000313" key="2">
    <source>
        <dbReference type="EMBL" id="KAF9541494.1"/>
    </source>
</evidence>
<accession>A0A9P6F2K4</accession>
<dbReference type="AlphaFoldDB" id="A0A9P6F2K4"/>
<dbReference type="Proteomes" id="UP000780801">
    <property type="component" value="Unassembled WGS sequence"/>
</dbReference>
<evidence type="ECO:0000313" key="3">
    <source>
        <dbReference type="Proteomes" id="UP000780801"/>
    </source>
</evidence>
<keyword evidence="3" id="KW-1185">Reference proteome</keyword>
<gene>
    <name evidence="2" type="ORF">BGW38_009825</name>
</gene>
<dbReference type="EMBL" id="JAABOA010007479">
    <property type="protein sequence ID" value="KAF9541494.1"/>
    <property type="molecule type" value="Genomic_DNA"/>
</dbReference>
<feature type="compositionally biased region" description="Acidic residues" evidence="1">
    <location>
        <begin position="53"/>
        <end position="75"/>
    </location>
</feature>